<evidence type="ECO:0000259" key="1">
    <source>
        <dbReference type="Pfam" id="PF08861"/>
    </source>
</evidence>
<protein>
    <submittedName>
        <fullName evidence="2">DUF1828 domain-containing protein</fullName>
    </submittedName>
</protein>
<dbReference type="InterPro" id="IPR014960">
    <property type="entry name" value="DUF1828"/>
</dbReference>
<reference evidence="2 3" key="1">
    <citation type="journal article" date="2020" name="ISME J.">
        <title>Comparative genomics reveals insights into cyanobacterial evolution and habitat adaptation.</title>
        <authorList>
            <person name="Chen M.Y."/>
            <person name="Teng W.K."/>
            <person name="Zhao L."/>
            <person name="Hu C.X."/>
            <person name="Zhou Y.K."/>
            <person name="Han B.P."/>
            <person name="Song L.R."/>
            <person name="Shu W.S."/>
        </authorList>
    </citation>
    <scope>NUCLEOTIDE SEQUENCE [LARGE SCALE GENOMIC DNA]</scope>
    <source>
        <strain evidence="2 3">FACHB-196</strain>
    </source>
</reference>
<dbReference type="Pfam" id="PF08861">
    <property type="entry name" value="DUF1828"/>
    <property type="match status" value="1"/>
</dbReference>
<comment type="caution">
    <text evidence="2">The sequence shown here is derived from an EMBL/GenBank/DDBJ whole genome shotgun (WGS) entry which is preliminary data.</text>
</comment>
<sequence>MLSPCEEIAKTIGKLFTCSTVNDYIRIRTPFLYPDGDVIDIYLKEKDGQYILTDLGETLRWLRMQTISEKRSEKQETLIQDTLLTHGVEKYRGMLIIRIQGNENLASAVTTLSQAAFRVSDIWFTFKTRAFESIIEEVAEFLTEKQIPFEQNKKFAGRSGRSRKVDFFTEYRHQISLIDVLSTASVAAGNSRADNVFTVWSDLSYLQERNYKFISLFDDTIDIWKLENITLLEQVSNVAYWSRKAEFQEMLLTNNTPSLPQT</sequence>
<evidence type="ECO:0000313" key="3">
    <source>
        <dbReference type="Proteomes" id="UP000640531"/>
    </source>
</evidence>
<accession>A0ABR8FQF0</accession>
<proteinExistence type="predicted"/>
<gene>
    <name evidence="2" type="ORF">H6G59_26115</name>
</gene>
<organism evidence="2 3">
    <name type="scientific">Anabaena lutea FACHB-196</name>
    <dbReference type="NCBI Taxonomy" id="2692881"/>
    <lineage>
        <taxon>Bacteria</taxon>
        <taxon>Bacillati</taxon>
        <taxon>Cyanobacteriota</taxon>
        <taxon>Cyanophyceae</taxon>
        <taxon>Nostocales</taxon>
        <taxon>Nostocaceae</taxon>
        <taxon>Anabaena</taxon>
    </lineage>
</organism>
<name>A0ABR8FQF0_9NOST</name>
<keyword evidence="3" id="KW-1185">Reference proteome</keyword>
<dbReference type="EMBL" id="JACJST010000045">
    <property type="protein sequence ID" value="MBD2571297.1"/>
    <property type="molecule type" value="Genomic_DNA"/>
</dbReference>
<evidence type="ECO:0000313" key="2">
    <source>
        <dbReference type="EMBL" id="MBD2571297.1"/>
    </source>
</evidence>
<feature type="domain" description="DUF1828" evidence="1">
    <location>
        <begin position="29"/>
        <end position="119"/>
    </location>
</feature>
<dbReference type="Proteomes" id="UP000640531">
    <property type="component" value="Unassembled WGS sequence"/>
</dbReference>
<dbReference type="RefSeq" id="WP_190720812.1">
    <property type="nucleotide sequence ID" value="NZ_JACJST010000045.1"/>
</dbReference>